<feature type="transmembrane region" description="Helical" evidence="8">
    <location>
        <begin position="296"/>
        <end position="315"/>
    </location>
</feature>
<dbReference type="EMBL" id="KE651167">
    <property type="protein sequence ID" value="EEB08255.1"/>
    <property type="molecule type" value="Genomic_DNA"/>
</dbReference>
<name>B6K448_SCHJY</name>
<feature type="domain" description="Amino acid permease/ SLC12A" evidence="9">
    <location>
        <begin position="87"/>
        <end position="561"/>
    </location>
</feature>
<dbReference type="eggNOG" id="KOG1288">
    <property type="taxonomic scope" value="Eukaryota"/>
</dbReference>
<dbReference type="InterPro" id="IPR018491">
    <property type="entry name" value="SLC12_C"/>
</dbReference>
<dbReference type="GO" id="GO:0034486">
    <property type="term" value="P:vacuolar transmembrane transport"/>
    <property type="evidence" value="ECO:0000318"/>
    <property type="project" value="GO_Central"/>
</dbReference>
<feature type="transmembrane region" description="Helical" evidence="8">
    <location>
        <begin position="443"/>
        <end position="467"/>
    </location>
</feature>
<feature type="transmembrane region" description="Helical" evidence="8">
    <location>
        <begin position="205"/>
        <end position="224"/>
    </location>
</feature>
<evidence type="ECO:0000256" key="3">
    <source>
        <dbReference type="ARBA" id="ARBA00022448"/>
    </source>
</evidence>
<gene>
    <name evidence="12" type="primary">vhc1</name>
    <name evidence="11" type="ORF">SJAG_03401</name>
</gene>
<evidence type="ECO:0000313" key="12">
    <source>
        <dbReference type="JaponicusDB" id="SJAG_03401"/>
    </source>
</evidence>
<dbReference type="InterPro" id="IPR004842">
    <property type="entry name" value="SLC12A_fam"/>
</dbReference>
<comment type="subcellular location">
    <subcellularLocation>
        <location evidence="1">Membrane</location>
        <topology evidence="1">Multi-pass membrane protein</topology>
    </subcellularLocation>
</comment>
<evidence type="ECO:0000256" key="7">
    <source>
        <dbReference type="SAM" id="MobiDB-lite"/>
    </source>
</evidence>
<dbReference type="GO" id="GO:1902476">
    <property type="term" value="P:chloride transmembrane transport"/>
    <property type="evidence" value="ECO:0000318"/>
    <property type="project" value="GO_Central"/>
</dbReference>
<keyword evidence="6 8" id="KW-0472">Membrane</keyword>
<feature type="transmembrane region" description="Helical" evidence="8">
    <location>
        <begin position="236"/>
        <end position="253"/>
    </location>
</feature>
<dbReference type="InterPro" id="IPR004841">
    <property type="entry name" value="AA-permease/SLC12A_dom"/>
</dbReference>
<feature type="transmembrane region" description="Helical" evidence="8">
    <location>
        <begin position="116"/>
        <end position="141"/>
    </location>
</feature>
<dbReference type="OrthoDB" id="2020542at2759"/>
<evidence type="ECO:0000256" key="4">
    <source>
        <dbReference type="ARBA" id="ARBA00022692"/>
    </source>
</evidence>
<dbReference type="JaponicusDB" id="SJAG_03401">
    <property type="gene designation" value="vhc1"/>
</dbReference>
<feature type="transmembrane region" description="Helical" evidence="8">
    <location>
        <begin position="153"/>
        <end position="172"/>
    </location>
</feature>
<feature type="transmembrane region" description="Helical" evidence="8">
    <location>
        <begin position="85"/>
        <end position="104"/>
    </location>
</feature>
<dbReference type="GO" id="GO:0015379">
    <property type="term" value="F:potassium:chloride symporter activity"/>
    <property type="evidence" value="ECO:0000318"/>
    <property type="project" value="GO_Central"/>
</dbReference>
<comment type="similarity">
    <text evidence="2">Belongs to the SLC12A transporter family.</text>
</comment>
<keyword evidence="13" id="KW-1185">Reference proteome</keyword>
<dbReference type="RefSeq" id="XP_002174548.1">
    <property type="nucleotide sequence ID" value="XM_002174512.2"/>
</dbReference>
<feature type="region of interest" description="Disordered" evidence="7">
    <location>
        <begin position="875"/>
        <end position="894"/>
    </location>
</feature>
<evidence type="ECO:0000313" key="13">
    <source>
        <dbReference type="Proteomes" id="UP000001744"/>
    </source>
</evidence>
<dbReference type="GO" id="GO:0006884">
    <property type="term" value="P:cell volume homeostasis"/>
    <property type="evidence" value="ECO:0000318"/>
    <property type="project" value="GO_Central"/>
</dbReference>
<protein>
    <submittedName>
        <fullName evidence="11">Arginine transporter Can1</fullName>
    </submittedName>
</protein>
<dbReference type="Gene3D" id="1.20.1740.10">
    <property type="entry name" value="Amino acid/polyamine transporter I"/>
    <property type="match status" value="1"/>
</dbReference>
<feature type="transmembrane region" description="Helical" evidence="8">
    <location>
        <begin position="327"/>
        <end position="351"/>
    </location>
</feature>
<dbReference type="AlphaFoldDB" id="B6K448"/>
<proteinExistence type="inferred from homology"/>
<keyword evidence="4 8" id="KW-0812">Transmembrane</keyword>
<feature type="domain" description="SLC12A transporter C-terminal" evidence="10">
    <location>
        <begin position="578"/>
        <end position="659"/>
    </location>
</feature>
<dbReference type="Proteomes" id="UP000001744">
    <property type="component" value="Unassembled WGS sequence"/>
</dbReference>
<dbReference type="GO" id="GO:0005774">
    <property type="term" value="C:vacuolar membrane"/>
    <property type="evidence" value="ECO:0000318"/>
    <property type="project" value="GO_Central"/>
</dbReference>
<dbReference type="HOGENOM" id="CLU_001883_4_0_1"/>
<keyword evidence="5 8" id="KW-1133">Transmembrane helix</keyword>
<feature type="transmembrane region" description="Helical" evidence="8">
    <location>
        <begin position="479"/>
        <end position="498"/>
    </location>
</feature>
<organism evidence="11 13">
    <name type="scientific">Schizosaccharomyces japonicus (strain yFS275 / FY16936)</name>
    <name type="common">Fission yeast</name>
    <dbReference type="NCBI Taxonomy" id="402676"/>
    <lineage>
        <taxon>Eukaryota</taxon>
        <taxon>Fungi</taxon>
        <taxon>Dikarya</taxon>
        <taxon>Ascomycota</taxon>
        <taxon>Taphrinomycotina</taxon>
        <taxon>Schizosaccharomycetes</taxon>
        <taxon>Schizosaccharomycetales</taxon>
        <taxon>Schizosaccharomycetaceae</taxon>
        <taxon>Schizosaccharomyces</taxon>
    </lineage>
</organism>
<evidence type="ECO:0000256" key="6">
    <source>
        <dbReference type="ARBA" id="ARBA00023136"/>
    </source>
</evidence>
<evidence type="ECO:0000313" key="11">
    <source>
        <dbReference type="EMBL" id="EEB08255.1"/>
    </source>
</evidence>
<dbReference type="PANTHER" id="PTHR11827">
    <property type="entry name" value="SOLUTE CARRIER FAMILY 12, CATION COTRANSPORTERS"/>
    <property type="match status" value="1"/>
</dbReference>
<keyword evidence="3" id="KW-0813">Transport</keyword>
<feature type="compositionally biased region" description="Polar residues" evidence="7">
    <location>
        <begin position="882"/>
        <end position="893"/>
    </location>
</feature>
<dbReference type="VEuPathDB" id="FungiDB:SJAG_03401"/>
<feature type="transmembrane region" description="Helical" evidence="8">
    <location>
        <begin position="371"/>
        <end position="396"/>
    </location>
</feature>
<dbReference type="STRING" id="402676.B6K448"/>
<accession>B6K448</accession>
<evidence type="ECO:0000256" key="5">
    <source>
        <dbReference type="ARBA" id="ARBA00022989"/>
    </source>
</evidence>
<sequence>MSRLITKTGELYDYFSSRLSNRSSKRFWEGGSDLEASRPFLSPGVGNSLPECSLTNQLPPLSRTVTIAENEHEVSGEKLGTFEGCFVPTTLNVMSVLLYIRFPWIVGETGLRNTLLMLVLSYSIGLLTTLSISAICTNGMVRGGGPYYAVSRSIGPEMGGSVGLIFFLGQVLNTGMNVSGFMETVIRIFGKSTGDSLHLLPDSPVWVLLFSSLVLLLCTVFCCFGSSPFARASNSFLVLILLTTLTIPLSAIIKRPFSIPESHLSFTGIRWSTLLDNWKSSYTFDSSGKSLESFRSVFGVFFPATAGLLAGAGMSGDLRNPSRSIPVGTLASLVTTVVIYFLVIVVLASSLSRYSLLFDLQILQDVNIHPAFVIIAILSSSLYSSLVGIFGTAKLLQAIARDNILPCLKFFAGGTAMQDIPLPAILLTYIFTQVTLFWDIDKLSSMITMTFLLTFGIINLACFLLRIGSTPNFRPTFRFFNRYTTLLGCILSFGIMFYVDGKNAFISFLVAAFLFVIINITSPPKNWGDVSEGIIYHQLRKYLLQTNNTFENVKFWRPQVLLLVNNPTRSYNIIRFFNSLKKGSLYMLGHVIVSKDFQSSMHELEKQQRVWHEFILSEKIKAFVELCVAPDEVWGIRTLISSAGLGGIRPNIAVLTFINTDYKNHTATDSLPKVSEVNEGVPPSPEGVPSLAGTDDLADHAISPTQWVQILEDMLVGTLDVMVTYGFSQLHWPVVNSEKKYIDMFPIHMVSNPTLSSSGRQNVLLTNVETYVMVCQLGWILHTARDWKENCCLRTFVLVENEYDIKSEFEKISNILLSLRIKAEIVVLCLKSCDLVSYKYIVENKPVSASDKKSIENRLKNDPWWIKLNRQRSSKRVPHISRPTSTQVSSPTHESLDLQHLTSPLRASLFIRLGTAYPFMSAHSFSQPFYNSTAETPRRTHERSATTAFGHSNIQEGFSFGEQQVESPKEELDEQSLFDVNEHLVFSDLSARAQYIILNELLLRHTRQTAVLFTSLPTPIAGTHKSPQLSDNYVDELLTLLEGLPPCAMVQSKRLTVTTAL</sequence>
<dbReference type="FunFam" id="1.20.1740.10:FF:000013">
    <property type="entry name" value="Solute carrier family 12 member"/>
    <property type="match status" value="1"/>
</dbReference>
<dbReference type="Pfam" id="PF03522">
    <property type="entry name" value="SLC12"/>
    <property type="match status" value="1"/>
</dbReference>
<evidence type="ECO:0000259" key="10">
    <source>
        <dbReference type="Pfam" id="PF03522"/>
    </source>
</evidence>
<dbReference type="PANTHER" id="PTHR11827:SF72">
    <property type="entry name" value="GH08340P"/>
    <property type="match status" value="1"/>
</dbReference>
<evidence type="ECO:0000259" key="9">
    <source>
        <dbReference type="Pfam" id="PF00324"/>
    </source>
</evidence>
<dbReference type="GO" id="GO:0055064">
    <property type="term" value="P:chloride ion homeostasis"/>
    <property type="evidence" value="ECO:0000318"/>
    <property type="project" value="GO_Central"/>
</dbReference>
<dbReference type="GeneID" id="7050125"/>
<dbReference type="Pfam" id="PF00324">
    <property type="entry name" value="AA_permease"/>
    <property type="match status" value="1"/>
</dbReference>
<evidence type="ECO:0000256" key="8">
    <source>
        <dbReference type="SAM" id="Phobius"/>
    </source>
</evidence>
<feature type="transmembrane region" description="Helical" evidence="8">
    <location>
        <begin position="408"/>
        <end position="431"/>
    </location>
</feature>
<dbReference type="GO" id="GO:1990816">
    <property type="term" value="C:vacuole-mitochondrion membrane contact site"/>
    <property type="evidence" value="ECO:0007669"/>
    <property type="project" value="EnsemblFungi"/>
</dbReference>
<evidence type="ECO:0000256" key="2">
    <source>
        <dbReference type="ARBA" id="ARBA00010593"/>
    </source>
</evidence>
<reference evidence="11 13" key="1">
    <citation type="journal article" date="2011" name="Science">
        <title>Comparative functional genomics of the fission yeasts.</title>
        <authorList>
            <person name="Rhind N."/>
            <person name="Chen Z."/>
            <person name="Yassour M."/>
            <person name="Thompson D.A."/>
            <person name="Haas B.J."/>
            <person name="Habib N."/>
            <person name="Wapinski I."/>
            <person name="Roy S."/>
            <person name="Lin M.F."/>
            <person name="Heiman D.I."/>
            <person name="Young S.K."/>
            <person name="Furuya K."/>
            <person name="Guo Y."/>
            <person name="Pidoux A."/>
            <person name="Chen H.M."/>
            <person name="Robbertse B."/>
            <person name="Goldberg J.M."/>
            <person name="Aoki K."/>
            <person name="Bayne E.H."/>
            <person name="Berlin A.M."/>
            <person name="Desjardins C.A."/>
            <person name="Dobbs E."/>
            <person name="Dukaj L."/>
            <person name="Fan L."/>
            <person name="FitzGerald M.G."/>
            <person name="French C."/>
            <person name="Gujja S."/>
            <person name="Hansen K."/>
            <person name="Keifenheim D."/>
            <person name="Levin J.Z."/>
            <person name="Mosher R.A."/>
            <person name="Mueller C.A."/>
            <person name="Pfiffner J."/>
            <person name="Priest M."/>
            <person name="Russ C."/>
            <person name="Smialowska A."/>
            <person name="Swoboda P."/>
            <person name="Sykes S.M."/>
            <person name="Vaughn M."/>
            <person name="Vengrova S."/>
            <person name="Yoder R."/>
            <person name="Zeng Q."/>
            <person name="Allshire R."/>
            <person name="Baulcombe D."/>
            <person name="Birren B.W."/>
            <person name="Brown W."/>
            <person name="Ekwall K."/>
            <person name="Kellis M."/>
            <person name="Leatherwood J."/>
            <person name="Levin H."/>
            <person name="Margalit H."/>
            <person name="Martienssen R."/>
            <person name="Nieduszynski C.A."/>
            <person name="Spatafora J.W."/>
            <person name="Friedman N."/>
            <person name="Dalgaard J.Z."/>
            <person name="Baumann P."/>
            <person name="Niki H."/>
            <person name="Regev A."/>
            <person name="Nusbaum C."/>
        </authorList>
    </citation>
    <scope>NUCLEOTIDE SEQUENCE [LARGE SCALE GENOMIC DNA]</scope>
    <source>
        <strain evidence="13">yFS275 / FY16936</strain>
    </source>
</reference>
<dbReference type="GO" id="GO:0055075">
    <property type="term" value="P:potassium ion homeostasis"/>
    <property type="evidence" value="ECO:0000318"/>
    <property type="project" value="GO_Central"/>
</dbReference>
<dbReference type="OMA" id="NIKYWRP"/>
<evidence type="ECO:0000256" key="1">
    <source>
        <dbReference type="ARBA" id="ARBA00004141"/>
    </source>
</evidence>